<protein>
    <submittedName>
        <fullName evidence="16">Toll-like receptor 1</fullName>
    </submittedName>
</protein>
<evidence type="ECO:0000256" key="5">
    <source>
        <dbReference type="ARBA" id="ARBA00022692"/>
    </source>
</evidence>
<evidence type="ECO:0000256" key="1">
    <source>
        <dbReference type="ARBA" id="ARBA00004479"/>
    </source>
</evidence>
<dbReference type="Gene3D" id="3.40.50.10140">
    <property type="entry name" value="Toll/interleukin-1 receptor homology (TIR) domain"/>
    <property type="match status" value="1"/>
</dbReference>
<proteinExistence type="inferred from homology"/>
<keyword evidence="12" id="KW-0325">Glycoprotein</keyword>
<name>A0ABQ0ERZ9_APOSI</name>
<dbReference type="PANTHER" id="PTHR24365">
    <property type="entry name" value="TOLL-LIKE RECEPTOR"/>
    <property type="match status" value="1"/>
</dbReference>
<gene>
    <name evidence="16" type="ORF">APTSU1_000490300</name>
</gene>
<evidence type="ECO:0000256" key="13">
    <source>
        <dbReference type="ARBA" id="ARBA00023198"/>
    </source>
</evidence>
<evidence type="ECO:0000256" key="12">
    <source>
        <dbReference type="ARBA" id="ARBA00023180"/>
    </source>
</evidence>
<keyword evidence="4" id="KW-0433">Leucine-rich repeat</keyword>
<evidence type="ECO:0000256" key="8">
    <source>
        <dbReference type="ARBA" id="ARBA00022859"/>
    </source>
</evidence>
<comment type="subcellular location">
    <subcellularLocation>
        <location evidence="1">Membrane</location>
        <topology evidence="1">Single-pass type I membrane protein</topology>
    </subcellularLocation>
</comment>
<keyword evidence="8" id="KW-0391">Immunity</keyword>
<dbReference type="Pfam" id="PF13855">
    <property type="entry name" value="LRR_8"/>
    <property type="match status" value="1"/>
</dbReference>
<keyword evidence="13" id="KW-0395">Inflammatory response</keyword>
<reference evidence="16 17" key="1">
    <citation type="submission" date="2024-08" db="EMBL/GenBank/DDBJ databases">
        <title>The draft genome of Apodemus speciosus.</title>
        <authorList>
            <person name="Nabeshima K."/>
            <person name="Suzuki S."/>
            <person name="Onuma M."/>
        </authorList>
    </citation>
    <scope>NUCLEOTIDE SEQUENCE [LARGE SCALE GENOMIC DNA]</scope>
    <source>
        <strain evidence="16">IB14-021</strain>
    </source>
</reference>
<keyword evidence="3" id="KW-0399">Innate immunity</keyword>
<dbReference type="SMART" id="SM00082">
    <property type="entry name" value="LRRCT"/>
    <property type="match status" value="1"/>
</dbReference>
<keyword evidence="7" id="KW-0677">Repeat</keyword>
<organism evidence="16 17">
    <name type="scientific">Apodemus speciosus</name>
    <name type="common">Large Japanese field mouse</name>
    <dbReference type="NCBI Taxonomy" id="105296"/>
    <lineage>
        <taxon>Eukaryota</taxon>
        <taxon>Metazoa</taxon>
        <taxon>Chordata</taxon>
        <taxon>Craniata</taxon>
        <taxon>Vertebrata</taxon>
        <taxon>Euteleostomi</taxon>
        <taxon>Mammalia</taxon>
        <taxon>Eutheria</taxon>
        <taxon>Euarchontoglires</taxon>
        <taxon>Glires</taxon>
        <taxon>Rodentia</taxon>
        <taxon>Myomorpha</taxon>
        <taxon>Muroidea</taxon>
        <taxon>Muridae</taxon>
        <taxon>Murinae</taxon>
        <taxon>Apodemus</taxon>
    </lineage>
</organism>
<evidence type="ECO:0000256" key="7">
    <source>
        <dbReference type="ARBA" id="ARBA00022737"/>
    </source>
</evidence>
<evidence type="ECO:0000256" key="14">
    <source>
        <dbReference type="SAM" id="Phobius"/>
    </source>
</evidence>
<accession>A0ABQ0ERZ9</accession>
<dbReference type="SUPFAM" id="SSF52200">
    <property type="entry name" value="Toll/Interleukin receptor TIR domain"/>
    <property type="match status" value="1"/>
</dbReference>
<comment type="caution">
    <text evidence="16">The sequence shown here is derived from an EMBL/GenBank/DDBJ whole genome shotgun (WGS) entry which is preliminary data.</text>
</comment>
<evidence type="ECO:0000313" key="16">
    <source>
        <dbReference type="EMBL" id="GAB1289673.1"/>
    </source>
</evidence>
<keyword evidence="6" id="KW-0732">Signal</keyword>
<evidence type="ECO:0000256" key="9">
    <source>
        <dbReference type="ARBA" id="ARBA00022989"/>
    </source>
</evidence>
<evidence type="ECO:0000259" key="15">
    <source>
        <dbReference type="SMART" id="SM00082"/>
    </source>
</evidence>
<keyword evidence="17" id="KW-1185">Reference proteome</keyword>
<comment type="similarity">
    <text evidence="2">Belongs to the Toll-like receptor family.</text>
</comment>
<dbReference type="InterPro" id="IPR035897">
    <property type="entry name" value="Toll_tir_struct_dom_sf"/>
</dbReference>
<evidence type="ECO:0000256" key="3">
    <source>
        <dbReference type="ARBA" id="ARBA00022588"/>
    </source>
</evidence>
<evidence type="ECO:0000256" key="2">
    <source>
        <dbReference type="ARBA" id="ARBA00009634"/>
    </source>
</evidence>
<evidence type="ECO:0000313" key="17">
    <source>
        <dbReference type="Proteomes" id="UP001623349"/>
    </source>
</evidence>
<evidence type="ECO:0000256" key="4">
    <source>
        <dbReference type="ARBA" id="ARBA00022614"/>
    </source>
</evidence>
<dbReference type="EMBL" id="BAAFST010000005">
    <property type="protein sequence ID" value="GAB1289673.1"/>
    <property type="molecule type" value="Genomic_DNA"/>
</dbReference>
<evidence type="ECO:0000256" key="6">
    <source>
        <dbReference type="ARBA" id="ARBA00022729"/>
    </source>
</evidence>
<sequence length="705" mass="79886">MDAYCHTMTKTNSLVFHCIIVLGLTLTKIQLSEESELIIKRPNANLTRVPKDLPLQTTTLDLSQNNISELQTSDILSLSKLRALIMSYNRLQYLNISVFKFNTELEYLDLSHNELRVISCHPAVNLKHLDLSFNAFDALPICKEFGNMSQLQFLGLSGSQVQNSGVQLIAHLNISKVLLVLGDAYGENEDPKCLQHISTETLHIVFPSKREFRFLLDVSVSTVIRLELSNIKCMLKKQDCVYFLRALLKLRKNLKLSHLILNNVETMWDSFINILQLVWHTPVKYFSISNVKLQGQLASRRFSYSDTSLKALSIRQLVTDVFSFPQSYIYSIFSNMNIQNLTISGTHMVHMLCPSQVSPFLYLDFTDNLLTDMVFKDCRNLNGLKSLSLQKNQLKILENVILMSAHMTSLQKLDISQNSLRYSGQGSPCSWTQSLLVLNLSSNMLTGSVFRCLPPKVRVLDLHNNRILSIPKDVTHLRALQELNVASNSLSDLPGCGAFSSLSVLAIDHNSVSHPSEDFFQSCQNISSLTAGNNPFRCTCELREFVKSIGRVSGEVVEGWPDSYRCDYPESTKGTPLQDFHMSPLSCDTILLTVTIGATMLLLAATGAFLCLYFDLPWYVRMLCQWTRTRHRTRNIPLEELQRNLQFHAFVSYSGHDSAWVKNELLPNLEKDDIGFASMRETLSLARALWRTSYIPLRRVTSPSS</sequence>
<dbReference type="InterPro" id="IPR032675">
    <property type="entry name" value="LRR_dom_sf"/>
</dbReference>
<keyword evidence="11" id="KW-0675">Receptor</keyword>
<dbReference type="SMART" id="SM00369">
    <property type="entry name" value="LRR_TYP"/>
    <property type="match status" value="7"/>
</dbReference>
<evidence type="ECO:0000256" key="10">
    <source>
        <dbReference type="ARBA" id="ARBA00023136"/>
    </source>
</evidence>
<dbReference type="Gene3D" id="3.80.10.10">
    <property type="entry name" value="Ribonuclease Inhibitor"/>
    <property type="match status" value="1"/>
</dbReference>
<feature type="transmembrane region" description="Helical" evidence="14">
    <location>
        <begin position="590"/>
        <end position="614"/>
    </location>
</feature>
<dbReference type="Pfam" id="PF01463">
    <property type="entry name" value="LRRCT"/>
    <property type="match status" value="1"/>
</dbReference>
<dbReference type="Proteomes" id="UP001623349">
    <property type="component" value="Unassembled WGS sequence"/>
</dbReference>
<dbReference type="InterPro" id="IPR003591">
    <property type="entry name" value="Leu-rich_rpt_typical-subtyp"/>
</dbReference>
<keyword evidence="9 14" id="KW-1133">Transmembrane helix</keyword>
<dbReference type="PROSITE" id="PS51450">
    <property type="entry name" value="LRR"/>
    <property type="match status" value="3"/>
</dbReference>
<feature type="domain" description="LRRCT" evidence="15">
    <location>
        <begin position="534"/>
        <end position="588"/>
    </location>
</feature>
<dbReference type="SUPFAM" id="SSF52047">
    <property type="entry name" value="RNI-like"/>
    <property type="match status" value="1"/>
</dbReference>
<keyword evidence="10 14" id="KW-0472">Membrane</keyword>
<dbReference type="InterPro" id="IPR000483">
    <property type="entry name" value="Cys-rich_flank_reg_C"/>
</dbReference>
<dbReference type="PRINTS" id="PR00019">
    <property type="entry name" value="LEURICHRPT"/>
</dbReference>
<evidence type="ECO:0000256" key="11">
    <source>
        <dbReference type="ARBA" id="ARBA00023170"/>
    </source>
</evidence>
<keyword evidence="5 14" id="KW-0812">Transmembrane</keyword>
<dbReference type="InterPro" id="IPR001611">
    <property type="entry name" value="Leu-rich_rpt"/>
</dbReference>
<dbReference type="PANTHER" id="PTHR24365:SF261">
    <property type="entry name" value="TOLL-LIKE RECEPTOR 1"/>
    <property type="match status" value="1"/>
</dbReference>